<proteinExistence type="predicted"/>
<keyword evidence="2" id="KW-0418">Kinase</keyword>
<name>A0ABT9U9K6_PAEHA</name>
<accession>A0ABT9U9K6</accession>
<dbReference type="EMBL" id="JAUSSU010000017">
    <property type="protein sequence ID" value="MDQ0116268.1"/>
    <property type="molecule type" value="Genomic_DNA"/>
</dbReference>
<dbReference type="InterPro" id="IPR011009">
    <property type="entry name" value="Kinase-like_dom_sf"/>
</dbReference>
<dbReference type="PANTHER" id="PTHR41283:SF1">
    <property type="entry name" value="AMINOGLYCOSIDE PHOSPHOTRANSFERASE DOMAIN-CONTAINING PROTEIN"/>
    <property type="match status" value="1"/>
</dbReference>
<dbReference type="Gene3D" id="3.90.1200.10">
    <property type="match status" value="1"/>
</dbReference>
<dbReference type="GO" id="GO:0016301">
    <property type="term" value="F:kinase activity"/>
    <property type="evidence" value="ECO:0007669"/>
    <property type="project" value="UniProtKB-KW"/>
</dbReference>
<keyword evidence="3" id="KW-1185">Reference proteome</keyword>
<organism evidence="2 3">
    <name type="scientific">Paenibacillus harenae</name>
    <dbReference type="NCBI Taxonomy" id="306543"/>
    <lineage>
        <taxon>Bacteria</taxon>
        <taxon>Bacillati</taxon>
        <taxon>Bacillota</taxon>
        <taxon>Bacilli</taxon>
        <taxon>Bacillales</taxon>
        <taxon>Paenibacillaceae</taxon>
        <taxon>Paenibacillus</taxon>
    </lineage>
</organism>
<dbReference type="InterPro" id="IPR002575">
    <property type="entry name" value="Aminoglycoside_PTrfase"/>
</dbReference>
<reference evidence="2 3" key="1">
    <citation type="submission" date="2023-07" db="EMBL/GenBank/DDBJ databases">
        <title>Sorghum-associated microbial communities from plants grown in Nebraska, USA.</title>
        <authorList>
            <person name="Schachtman D."/>
        </authorList>
    </citation>
    <scope>NUCLEOTIDE SEQUENCE [LARGE SCALE GENOMIC DNA]</scope>
    <source>
        <strain evidence="2 3">CC482</strain>
    </source>
</reference>
<dbReference type="RefSeq" id="WP_307208318.1">
    <property type="nucleotide sequence ID" value="NZ_JAUSSU010000017.1"/>
</dbReference>
<dbReference type="PANTHER" id="PTHR41283">
    <property type="entry name" value="AMINOGLYCOSIDE PHOSPHOTRANSFERASE"/>
    <property type="match status" value="1"/>
</dbReference>
<evidence type="ECO:0000313" key="3">
    <source>
        <dbReference type="Proteomes" id="UP001229346"/>
    </source>
</evidence>
<protein>
    <submittedName>
        <fullName evidence="2">Aminoglycoside phosphotransferase (APT) family kinase protein</fullName>
    </submittedName>
</protein>
<dbReference type="SUPFAM" id="SSF56112">
    <property type="entry name" value="Protein kinase-like (PK-like)"/>
    <property type="match status" value="1"/>
</dbReference>
<gene>
    <name evidence="2" type="ORF">J2T15_005744</name>
</gene>
<comment type="caution">
    <text evidence="2">The sequence shown here is derived from an EMBL/GenBank/DDBJ whole genome shotgun (WGS) entry which is preliminary data.</text>
</comment>
<sequence length="307" mass="35959">MHASQVHEWIKRDIHSLQGYTAIDQIHKGYSGDMKFVVGKHDKSYLLKCFGLNDMEQKQAEYDVLKQLESLGVKCSYAIEIGRLTGVELGYMVMTYVEGDDASDMLPRYPEEEQYQIGLEAGSQLRLIHQLTADKRMEDWYKRKLAKYRNYVEQYKQCGVRIAGDSRILAFIEEHLHLMKNRPNLFQHDDYHTANLIVRNHAFAGVIDFNRMDWGDPVHEFLKTGFFSAEVSVPFSIGQIRGYHHRNDPSERFWQLYALYVAMCTISSIAWIMKVKPDELSIMMAKVERVIEDHDQFTRSIPRWYDS</sequence>
<feature type="domain" description="Aminoglycoside phosphotransferase" evidence="1">
    <location>
        <begin position="25"/>
        <end position="253"/>
    </location>
</feature>
<keyword evidence="2" id="KW-0808">Transferase</keyword>
<dbReference type="Pfam" id="PF01636">
    <property type="entry name" value="APH"/>
    <property type="match status" value="1"/>
</dbReference>
<evidence type="ECO:0000259" key="1">
    <source>
        <dbReference type="Pfam" id="PF01636"/>
    </source>
</evidence>
<evidence type="ECO:0000313" key="2">
    <source>
        <dbReference type="EMBL" id="MDQ0116268.1"/>
    </source>
</evidence>
<dbReference type="Proteomes" id="UP001229346">
    <property type="component" value="Unassembled WGS sequence"/>
</dbReference>